<name>A0A9J5XGB3_SOLCO</name>
<evidence type="ECO:0000313" key="2">
    <source>
        <dbReference type="Proteomes" id="UP000824120"/>
    </source>
</evidence>
<reference evidence="1 2" key="1">
    <citation type="submission" date="2020-09" db="EMBL/GenBank/DDBJ databases">
        <title>De no assembly of potato wild relative species, Solanum commersonii.</title>
        <authorList>
            <person name="Cho K."/>
        </authorList>
    </citation>
    <scope>NUCLEOTIDE SEQUENCE [LARGE SCALE GENOMIC DNA]</scope>
    <source>
        <strain evidence="1">LZ3.2</strain>
        <tissue evidence="1">Leaf</tissue>
    </source>
</reference>
<dbReference type="AlphaFoldDB" id="A0A9J5XGB3"/>
<organism evidence="1 2">
    <name type="scientific">Solanum commersonii</name>
    <name type="common">Commerson's wild potato</name>
    <name type="synonym">Commerson's nightshade</name>
    <dbReference type="NCBI Taxonomy" id="4109"/>
    <lineage>
        <taxon>Eukaryota</taxon>
        <taxon>Viridiplantae</taxon>
        <taxon>Streptophyta</taxon>
        <taxon>Embryophyta</taxon>
        <taxon>Tracheophyta</taxon>
        <taxon>Spermatophyta</taxon>
        <taxon>Magnoliopsida</taxon>
        <taxon>eudicotyledons</taxon>
        <taxon>Gunneridae</taxon>
        <taxon>Pentapetalae</taxon>
        <taxon>asterids</taxon>
        <taxon>lamiids</taxon>
        <taxon>Solanales</taxon>
        <taxon>Solanaceae</taxon>
        <taxon>Solanoideae</taxon>
        <taxon>Solaneae</taxon>
        <taxon>Solanum</taxon>
    </lineage>
</organism>
<keyword evidence="2" id="KW-1185">Reference proteome</keyword>
<gene>
    <name evidence="1" type="ORF">H5410_047829</name>
</gene>
<evidence type="ECO:0000313" key="1">
    <source>
        <dbReference type="EMBL" id="KAG5587395.1"/>
    </source>
</evidence>
<protein>
    <submittedName>
        <fullName evidence="1">Uncharacterized protein</fullName>
    </submittedName>
</protein>
<sequence length="80" mass="9562">MQLQSHKGRFQVSWVHNLRIWEIDDDISHRIRAGKLYKVVIRPPLLYERCRVLVIQKCVCSDNEYECSGDEDPHMQCRYG</sequence>
<proteinExistence type="predicted"/>
<dbReference type="Proteomes" id="UP000824120">
    <property type="component" value="Chromosome 9"/>
</dbReference>
<dbReference type="EMBL" id="JACXVP010000009">
    <property type="protein sequence ID" value="KAG5587395.1"/>
    <property type="molecule type" value="Genomic_DNA"/>
</dbReference>
<comment type="caution">
    <text evidence="1">The sequence shown here is derived from an EMBL/GenBank/DDBJ whole genome shotgun (WGS) entry which is preliminary data.</text>
</comment>
<accession>A0A9J5XGB3</accession>